<reference evidence="2" key="1">
    <citation type="submission" date="2020-02" db="EMBL/GenBank/DDBJ databases">
        <authorList>
            <person name="Meier V. D."/>
        </authorList>
    </citation>
    <scope>NUCLEOTIDE SEQUENCE</scope>
    <source>
        <strain evidence="2">AVDCRST_MAG13</strain>
    </source>
</reference>
<protein>
    <submittedName>
        <fullName evidence="2">Uncharacterized protein</fullName>
    </submittedName>
</protein>
<proteinExistence type="predicted"/>
<gene>
    <name evidence="2" type="ORF">AVDCRST_MAG13-2364</name>
</gene>
<evidence type="ECO:0000313" key="2">
    <source>
        <dbReference type="EMBL" id="CAA9502827.1"/>
    </source>
</evidence>
<dbReference type="EMBL" id="CADCVO010000375">
    <property type="protein sequence ID" value="CAA9502827.1"/>
    <property type="molecule type" value="Genomic_DNA"/>
</dbReference>
<organism evidence="2">
    <name type="scientific">uncultured Solirubrobacteraceae bacterium</name>
    <dbReference type="NCBI Taxonomy" id="1162706"/>
    <lineage>
        <taxon>Bacteria</taxon>
        <taxon>Bacillati</taxon>
        <taxon>Actinomycetota</taxon>
        <taxon>Thermoleophilia</taxon>
        <taxon>Solirubrobacterales</taxon>
        <taxon>Solirubrobacteraceae</taxon>
        <taxon>environmental samples</taxon>
    </lineage>
</organism>
<dbReference type="AlphaFoldDB" id="A0A6J4SQU7"/>
<accession>A0A6J4SQU7</accession>
<feature type="non-terminal residue" evidence="2">
    <location>
        <position position="39"/>
    </location>
</feature>
<evidence type="ECO:0000256" key="1">
    <source>
        <dbReference type="SAM" id="MobiDB-lite"/>
    </source>
</evidence>
<feature type="non-terminal residue" evidence="2">
    <location>
        <position position="1"/>
    </location>
</feature>
<sequence>RGAGRGPAPAGHGLHRGHDGPVLHPGVGGARAARRGGAV</sequence>
<feature type="compositionally biased region" description="Low complexity" evidence="1">
    <location>
        <begin position="1"/>
        <end position="11"/>
    </location>
</feature>
<name>A0A6J4SQU7_9ACTN</name>
<feature type="region of interest" description="Disordered" evidence="1">
    <location>
        <begin position="1"/>
        <end position="39"/>
    </location>
</feature>